<name>A0A0D7AXW2_9AGAR</name>
<keyword evidence="2" id="KW-1185">Reference proteome</keyword>
<dbReference type="EMBL" id="KN880755">
    <property type="protein sequence ID" value="KIY62709.1"/>
    <property type="molecule type" value="Genomic_DNA"/>
</dbReference>
<dbReference type="Proteomes" id="UP000054007">
    <property type="component" value="Unassembled WGS sequence"/>
</dbReference>
<evidence type="ECO:0000313" key="1">
    <source>
        <dbReference type="EMBL" id="KIY62709.1"/>
    </source>
</evidence>
<dbReference type="OrthoDB" id="2269034at2759"/>
<reference evidence="1 2" key="1">
    <citation type="journal article" date="2015" name="Fungal Genet. Biol.">
        <title>Evolution of novel wood decay mechanisms in Agaricales revealed by the genome sequences of Fistulina hepatica and Cylindrobasidium torrendii.</title>
        <authorList>
            <person name="Floudas D."/>
            <person name="Held B.W."/>
            <person name="Riley R."/>
            <person name="Nagy L.G."/>
            <person name="Koehler G."/>
            <person name="Ransdell A.S."/>
            <person name="Younus H."/>
            <person name="Chow J."/>
            <person name="Chiniquy J."/>
            <person name="Lipzen A."/>
            <person name="Tritt A."/>
            <person name="Sun H."/>
            <person name="Haridas S."/>
            <person name="LaButti K."/>
            <person name="Ohm R.A."/>
            <person name="Kues U."/>
            <person name="Blanchette R.A."/>
            <person name="Grigoriev I.V."/>
            <person name="Minto R.E."/>
            <person name="Hibbett D.S."/>
        </authorList>
    </citation>
    <scope>NUCLEOTIDE SEQUENCE [LARGE SCALE GENOMIC DNA]</scope>
    <source>
        <strain evidence="1 2">FP15055 ss-10</strain>
    </source>
</reference>
<protein>
    <submittedName>
        <fullName evidence="1">Uncharacterized protein</fullName>
    </submittedName>
</protein>
<proteinExistence type="predicted"/>
<dbReference type="AlphaFoldDB" id="A0A0D7AXW2"/>
<gene>
    <name evidence="1" type="ORF">CYLTODRAFT_166765</name>
</gene>
<organism evidence="1 2">
    <name type="scientific">Cylindrobasidium torrendii FP15055 ss-10</name>
    <dbReference type="NCBI Taxonomy" id="1314674"/>
    <lineage>
        <taxon>Eukaryota</taxon>
        <taxon>Fungi</taxon>
        <taxon>Dikarya</taxon>
        <taxon>Basidiomycota</taxon>
        <taxon>Agaricomycotina</taxon>
        <taxon>Agaricomycetes</taxon>
        <taxon>Agaricomycetidae</taxon>
        <taxon>Agaricales</taxon>
        <taxon>Marasmiineae</taxon>
        <taxon>Physalacriaceae</taxon>
        <taxon>Cylindrobasidium</taxon>
    </lineage>
</organism>
<accession>A0A0D7AXW2</accession>
<evidence type="ECO:0000313" key="2">
    <source>
        <dbReference type="Proteomes" id="UP000054007"/>
    </source>
</evidence>
<sequence length="284" mass="31570">MPITRSLSHSRGLMQLAHSKPGHPIQSAPDDILRYIFEWTMADSVDSGDSDSPPWVLGQVCRRWRTVSRGHPPLWARISIRLVPSTRGRQARSGSGRTIEHLRLLLDLSKASLLHIDLHLPVQDAAVSTVLLPILREHTHRWAALQIRYAPAVCGDVQVPLYDPRSLYFIRALSGAPFPTLGSLAISFPPSSTWQTETLAATTVIFDAFCNATSLRSAVLDTESGVFPVPCGDLRQYQAAFNSSLVELPTLRRVENLRVCLNESVLARWRQSNAYPTTWVESSS</sequence>
<dbReference type="Gene3D" id="1.20.1280.50">
    <property type="match status" value="1"/>
</dbReference>